<name>A0A7H4LLN1_WHEAT</name>
<dbReference type="Pfam" id="PF01612">
    <property type="entry name" value="DNA_pol_A_exo1"/>
    <property type="match status" value="1"/>
</dbReference>
<dbReference type="GO" id="GO:0003676">
    <property type="term" value="F:nucleic acid binding"/>
    <property type="evidence" value="ECO:0007669"/>
    <property type="project" value="InterPro"/>
</dbReference>
<dbReference type="PANTHER" id="PTHR13620:SF122">
    <property type="entry name" value="3'-5' EXONUCLEASE DOMAIN-CONTAINING PROTEIN"/>
    <property type="match status" value="1"/>
</dbReference>
<dbReference type="GO" id="GO:0008408">
    <property type="term" value="F:3'-5' exonuclease activity"/>
    <property type="evidence" value="ECO:0007669"/>
    <property type="project" value="InterPro"/>
</dbReference>
<evidence type="ECO:0000313" key="6">
    <source>
        <dbReference type="Proteomes" id="UP000280104"/>
    </source>
</evidence>
<evidence type="ECO:0000313" key="5">
    <source>
        <dbReference type="EMBL" id="SPT19519.1"/>
    </source>
</evidence>
<evidence type="ECO:0000259" key="4">
    <source>
        <dbReference type="Pfam" id="PF01612"/>
    </source>
</evidence>
<organism evidence="5 6">
    <name type="scientific">Triticum aestivum</name>
    <name type="common">Wheat</name>
    <dbReference type="NCBI Taxonomy" id="4565"/>
    <lineage>
        <taxon>Eukaryota</taxon>
        <taxon>Viridiplantae</taxon>
        <taxon>Streptophyta</taxon>
        <taxon>Embryophyta</taxon>
        <taxon>Tracheophyta</taxon>
        <taxon>Spermatophyta</taxon>
        <taxon>Magnoliopsida</taxon>
        <taxon>Liliopsida</taxon>
        <taxon>Poales</taxon>
        <taxon>Poaceae</taxon>
        <taxon>BOP clade</taxon>
        <taxon>Pooideae</taxon>
        <taxon>Triticodae</taxon>
        <taxon>Triticeae</taxon>
        <taxon>Triticinae</taxon>
        <taxon>Triticum</taxon>
    </lineage>
</organism>
<dbReference type="PANTHER" id="PTHR13620">
    <property type="entry name" value="3-5 EXONUCLEASE"/>
    <property type="match status" value="1"/>
</dbReference>
<dbReference type="Gene3D" id="3.30.420.10">
    <property type="entry name" value="Ribonuclease H-like superfamily/Ribonuclease H"/>
    <property type="match status" value="1"/>
</dbReference>
<proteinExistence type="predicted"/>
<dbReference type="InterPro" id="IPR036397">
    <property type="entry name" value="RNaseH_sf"/>
</dbReference>
<feature type="domain" description="3'-5' exonuclease" evidence="4">
    <location>
        <begin position="144"/>
        <end position="272"/>
    </location>
</feature>
<evidence type="ECO:0000256" key="3">
    <source>
        <dbReference type="SAM" id="MobiDB-lite"/>
    </source>
</evidence>
<sequence length="297" mass="34109">MQPFDLRYKGSRKPVSWENGKPLPCRSHAGSSLLLVPARPSILWRFAPSRPVHSHYGSSTNPNPPPKSMASQISTIDGEYKVRTITGDEFDVIYTRSSATVKGCLSRFRRMFENSDDEWVAGLDVEYTTVLGREKDLKDEERKKPAVIQVCVHNVFLVYHICHADVECQDFKNFLKDKIVKFVTVDFKNDKEVLGQIGLVVGNPFDLQKNRLVPSRQPSMLTLAGTMVHPSYRKLEKPHYMFHRHAWQRNVLDIDHIHYAAMDGYLCFNMYKGWMKSNSQVCGSSKEVSAKRKRDKD</sequence>
<dbReference type="InterPro" id="IPR051132">
    <property type="entry name" value="3-5_Exonuclease_domain"/>
</dbReference>
<dbReference type="InterPro" id="IPR012337">
    <property type="entry name" value="RNaseH-like_sf"/>
</dbReference>
<gene>
    <name evidence="5" type="ORF">CAMPLR22A2D_LOCUS4137</name>
</gene>
<protein>
    <recommendedName>
        <fullName evidence="4">3'-5' exonuclease domain-containing protein</fullName>
    </recommendedName>
</protein>
<feature type="region of interest" description="Disordered" evidence="3">
    <location>
        <begin position="1"/>
        <end position="21"/>
    </location>
</feature>
<evidence type="ECO:0000256" key="2">
    <source>
        <dbReference type="ARBA" id="ARBA00022801"/>
    </source>
</evidence>
<dbReference type="GO" id="GO:0006139">
    <property type="term" value="P:nucleobase-containing compound metabolic process"/>
    <property type="evidence" value="ECO:0007669"/>
    <property type="project" value="InterPro"/>
</dbReference>
<evidence type="ECO:0000256" key="1">
    <source>
        <dbReference type="ARBA" id="ARBA00022722"/>
    </source>
</evidence>
<reference evidence="5 6" key="1">
    <citation type="submission" date="2018-05" db="EMBL/GenBank/DDBJ databases">
        <authorList>
            <person name="Thind KAUR A."/>
        </authorList>
    </citation>
    <scope>NUCLEOTIDE SEQUENCE [LARGE SCALE GENOMIC DNA]</scope>
</reference>
<keyword evidence="1" id="KW-0540">Nuclease</keyword>
<dbReference type="SUPFAM" id="SSF53098">
    <property type="entry name" value="Ribonuclease H-like"/>
    <property type="match status" value="1"/>
</dbReference>
<dbReference type="InterPro" id="IPR002562">
    <property type="entry name" value="3'-5'_exonuclease_dom"/>
</dbReference>
<dbReference type="Proteomes" id="UP000280104">
    <property type="component" value="Chromosome II"/>
</dbReference>
<accession>A0A7H4LLN1</accession>
<keyword evidence="2" id="KW-0378">Hydrolase</keyword>
<dbReference type="EMBL" id="LS480641">
    <property type="protein sequence ID" value="SPT19519.1"/>
    <property type="molecule type" value="Genomic_DNA"/>
</dbReference>
<dbReference type="AlphaFoldDB" id="A0A7H4LLN1"/>